<dbReference type="PANTHER" id="PTHR38767:SF1">
    <property type="entry name" value="DNA POLYMERASE III SUBUNIT CHI"/>
    <property type="match status" value="1"/>
</dbReference>
<dbReference type="AlphaFoldDB" id="A0A444MDM7"/>
<dbReference type="GO" id="GO:0032298">
    <property type="term" value="P:positive regulation of DNA-templated DNA replication initiation"/>
    <property type="evidence" value="ECO:0007669"/>
    <property type="project" value="TreeGrafter"/>
</dbReference>
<dbReference type="EMBL" id="SBLC01000006">
    <property type="protein sequence ID" value="RWY42931.1"/>
    <property type="molecule type" value="Genomic_DNA"/>
</dbReference>
<comment type="caution">
    <text evidence="1">The sequence shown here is derived from an EMBL/GenBank/DDBJ whole genome shotgun (WGS) entry which is preliminary data.</text>
</comment>
<dbReference type="GO" id="GO:0003887">
    <property type="term" value="F:DNA-directed DNA polymerase activity"/>
    <property type="evidence" value="ECO:0007669"/>
    <property type="project" value="InterPro"/>
</dbReference>
<dbReference type="Pfam" id="PF04364">
    <property type="entry name" value="DNA_pol3_chi"/>
    <property type="match status" value="1"/>
</dbReference>
<proteinExistence type="predicted"/>
<dbReference type="SUPFAM" id="SSF102400">
    <property type="entry name" value="DNA polymerase III chi subunit"/>
    <property type="match status" value="1"/>
</dbReference>
<organism evidence="1 2">
    <name type="scientific">Falsigemmobacter intermedius</name>
    <dbReference type="NCBI Taxonomy" id="1553448"/>
    <lineage>
        <taxon>Bacteria</taxon>
        <taxon>Pseudomonadati</taxon>
        <taxon>Pseudomonadota</taxon>
        <taxon>Alphaproteobacteria</taxon>
        <taxon>Rhodobacterales</taxon>
        <taxon>Paracoccaceae</taxon>
        <taxon>Falsigemmobacter</taxon>
    </lineage>
</organism>
<dbReference type="Gene3D" id="3.40.50.10110">
    <property type="entry name" value="DNA polymerase III subunit chi"/>
    <property type="match status" value="1"/>
</dbReference>
<protein>
    <submittedName>
        <fullName evidence="1">DNA polymerase III subunit chi</fullName>
    </submittedName>
</protein>
<dbReference type="GO" id="GO:0003677">
    <property type="term" value="F:DNA binding"/>
    <property type="evidence" value="ECO:0007669"/>
    <property type="project" value="InterPro"/>
</dbReference>
<name>A0A444MDM7_9RHOB</name>
<dbReference type="Proteomes" id="UP000287168">
    <property type="component" value="Unassembled WGS sequence"/>
</dbReference>
<dbReference type="OrthoDB" id="9795973at2"/>
<reference evidence="1 2" key="1">
    <citation type="journal article" date="2015" name="Int. J. Syst. Evol. Microbiol.">
        <title>Gemmobacter intermedius sp. nov., isolated from a white stork (Ciconia ciconia).</title>
        <authorList>
            <person name="Kampfer P."/>
            <person name="Jerzak L."/>
            <person name="Wilharm G."/>
            <person name="Golke J."/>
            <person name="Busse H.J."/>
            <person name="Glaeser S.P."/>
        </authorList>
    </citation>
    <scope>NUCLEOTIDE SEQUENCE [LARGE SCALE GENOMIC DNA]</scope>
    <source>
        <strain evidence="1 2">119/4</strain>
    </source>
</reference>
<dbReference type="NCBIfam" id="NF004347">
    <property type="entry name" value="PRK05728.1-4"/>
    <property type="match status" value="1"/>
</dbReference>
<keyword evidence="2" id="KW-1185">Reference proteome</keyword>
<dbReference type="InterPro" id="IPR036768">
    <property type="entry name" value="PolIII_chi_sf"/>
</dbReference>
<dbReference type="PANTHER" id="PTHR38767">
    <property type="entry name" value="DNA POLYMERASE III SUBUNIT CHI"/>
    <property type="match status" value="1"/>
</dbReference>
<accession>A0A444MDM7</accession>
<sequence length="155" mass="16952">MGYALFFRLSHTPVEELVRINTTRALAQGWRVVIRGRDIGALDRLDEALWRDPADGFLPHGVAGGPHDAAQPVLLTLGAERPNGAQALIALEGAEVTPGEIAELERVWIVFDGNDELALQVARSQWRALTGAGAEAEFWSEASGQWRKEADNRKS</sequence>
<gene>
    <name evidence="1" type="ORF">EP867_05450</name>
</gene>
<dbReference type="InterPro" id="IPR007459">
    <property type="entry name" value="DNA_pol3_chi"/>
</dbReference>
<evidence type="ECO:0000313" key="2">
    <source>
        <dbReference type="Proteomes" id="UP000287168"/>
    </source>
</evidence>
<dbReference type="GO" id="GO:0006260">
    <property type="term" value="P:DNA replication"/>
    <property type="evidence" value="ECO:0007669"/>
    <property type="project" value="InterPro"/>
</dbReference>
<evidence type="ECO:0000313" key="1">
    <source>
        <dbReference type="EMBL" id="RWY42931.1"/>
    </source>
</evidence>